<dbReference type="EMBL" id="JAKOGI010000565">
    <property type="protein sequence ID" value="KAJ8433018.1"/>
    <property type="molecule type" value="Genomic_DNA"/>
</dbReference>
<keyword evidence="3" id="KW-1185">Reference proteome</keyword>
<feature type="region of interest" description="Disordered" evidence="1">
    <location>
        <begin position="1"/>
        <end position="102"/>
    </location>
</feature>
<protein>
    <submittedName>
        <fullName evidence="2">Uncharacterized protein</fullName>
    </submittedName>
</protein>
<evidence type="ECO:0000313" key="2">
    <source>
        <dbReference type="EMBL" id="KAJ8433018.1"/>
    </source>
</evidence>
<comment type="caution">
    <text evidence="2">The sequence shown here is derived from an EMBL/GenBank/DDBJ whole genome shotgun (WGS) entry which is preliminary data.</text>
</comment>
<organism evidence="2 3">
    <name type="scientific">Carnegiea gigantea</name>
    <dbReference type="NCBI Taxonomy" id="171969"/>
    <lineage>
        <taxon>Eukaryota</taxon>
        <taxon>Viridiplantae</taxon>
        <taxon>Streptophyta</taxon>
        <taxon>Embryophyta</taxon>
        <taxon>Tracheophyta</taxon>
        <taxon>Spermatophyta</taxon>
        <taxon>Magnoliopsida</taxon>
        <taxon>eudicotyledons</taxon>
        <taxon>Gunneridae</taxon>
        <taxon>Pentapetalae</taxon>
        <taxon>Caryophyllales</taxon>
        <taxon>Cactineae</taxon>
        <taxon>Cactaceae</taxon>
        <taxon>Cactoideae</taxon>
        <taxon>Echinocereeae</taxon>
        <taxon>Carnegiea</taxon>
    </lineage>
</organism>
<dbReference type="AlphaFoldDB" id="A0A9Q1Q8N1"/>
<feature type="compositionally biased region" description="Polar residues" evidence="1">
    <location>
        <begin position="24"/>
        <end position="33"/>
    </location>
</feature>
<dbReference type="Proteomes" id="UP001153076">
    <property type="component" value="Unassembled WGS sequence"/>
</dbReference>
<feature type="compositionally biased region" description="Polar residues" evidence="1">
    <location>
        <begin position="81"/>
        <end position="96"/>
    </location>
</feature>
<sequence>MKKDDNMPSYNLGLGLSQLDSQSPVPYTTSVPDPSTAGVNEYDGLKMTTTVNRELSIKKPAEKNPKESDEPSSKKGKKNESATTYDEQEASHSMQPKLTKVVVPKKHDEKRLAYYTLYVIRLTKLNSELSQDELTISNEPLFDGCGDKEATRASMLILKPGE</sequence>
<evidence type="ECO:0000256" key="1">
    <source>
        <dbReference type="SAM" id="MobiDB-lite"/>
    </source>
</evidence>
<proteinExistence type="predicted"/>
<feature type="compositionally biased region" description="Basic and acidic residues" evidence="1">
    <location>
        <begin position="55"/>
        <end position="73"/>
    </location>
</feature>
<feature type="compositionally biased region" description="Low complexity" evidence="1">
    <location>
        <begin position="12"/>
        <end position="23"/>
    </location>
</feature>
<gene>
    <name evidence="2" type="ORF">Cgig2_015445</name>
</gene>
<accession>A0A9Q1Q8N1</accession>
<reference evidence="2" key="1">
    <citation type="submission" date="2022-04" db="EMBL/GenBank/DDBJ databases">
        <title>Carnegiea gigantea Genome sequencing and assembly v2.</title>
        <authorList>
            <person name="Copetti D."/>
            <person name="Sanderson M.J."/>
            <person name="Burquez A."/>
            <person name="Wojciechowski M.F."/>
        </authorList>
    </citation>
    <scope>NUCLEOTIDE SEQUENCE</scope>
    <source>
        <strain evidence="2">SGP5-SGP5p</strain>
        <tissue evidence="2">Aerial part</tissue>
    </source>
</reference>
<evidence type="ECO:0000313" key="3">
    <source>
        <dbReference type="Proteomes" id="UP001153076"/>
    </source>
</evidence>
<name>A0A9Q1Q8N1_9CARY</name>